<dbReference type="GO" id="GO:0004066">
    <property type="term" value="F:asparagine synthase (glutamine-hydrolyzing) activity"/>
    <property type="evidence" value="ECO:0007669"/>
    <property type="project" value="UniProtKB-EC"/>
</dbReference>
<dbReference type="Gene3D" id="3.60.20.10">
    <property type="entry name" value="Glutamine Phosphoribosylpyrophosphate, subunit 1, domain 1"/>
    <property type="match status" value="1"/>
</dbReference>
<dbReference type="InterPro" id="IPR014729">
    <property type="entry name" value="Rossmann-like_a/b/a_fold"/>
</dbReference>
<dbReference type="AlphaFoldDB" id="A0A246K5G2"/>
<dbReference type="RefSeq" id="WP_088471059.1">
    <property type="nucleotide sequence ID" value="NZ_NISJ01000001.1"/>
</dbReference>
<comment type="pathway">
    <text evidence="1">Amino-acid biosynthesis; L-asparagine biosynthesis; L-asparagine from L-aspartate (L-Gln route): step 1/1.</text>
</comment>
<evidence type="ECO:0000313" key="6">
    <source>
        <dbReference type="Proteomes" id="UP000197097"/>
    </source>
</evidence>
<dbReference type="GO" id="GO:0006529">
    <property type="term" value="P:asparagine biosynthetic process"/>
    <property type="evidence" value="ECO:0007669"/>
    <property type="project" value="InterPro"/>
</dbReference>
<dbReference type="InterPro" id="IPR001962">
    <property type="entry name" value="Asn_synthase"/>
</dbReference>
<proteinExistence type="predicted"/>
<accession>A0A246K5G2</accession>
<gene>
    <name evidence="5" type="ORF">CDQ91_02220</name>
</gene>
<reference evidence="5 6" key="1">
    <citation type="journal article" date="2002" name="Int. J. Syst. Evol. Microbiol.">
        <title>Sphingopyxis witflariensis sp. nov., isolated from activated sludge.</title>
        <authorList>
            <person name="Kampfer P."/>
            <person name="Witzenberger R."/>
            <person name="Denner E.B."/>
            <person name="Busse H.J."/>
            <person name="Neef A."/>
        </authorList>
    </citation>
    <scope>NUCLEOTIDE SEQUENCE [LARGE SCALE GENOMIC DNA]</scope>
    <source>
        <strain evidence="5 6">DSM 14551</strain>
    </source>
</reference>
<dbReference type="Pfam" id="PF00733">
    <property type="entry name" value="Asn_synthase"/>
    <property type="match status" value="2"/>
</dbReference>
<comment type="caution">
    <text evidence="5">The sequence shown here is derived from an EMBL/GenBank/DDBJ whole genome shotgun (WGS) entry which is preliminary data.</text>
</comment>
<evidence type="ECO:0000313" key="5">
    <source>
        <dbReference type="EMBL" id="OWR01249.1"/>
    </source>
</evidence>
<evidence type="ECO:0000256" key="2">
    <source>
        <dbReference type="ARBA" id="ARBA00012737"/>
    </source>
</evidence>
<dbReference type="PANTHER" id="PTHR43284:SF1">
    <property type="entry name" value="ASPARAGINE SYNTHETASE"/>
    <property type="match status" value="1"/>
</dbReference>
<dbReference type="SUPFAM" id="SSF56235">
    <property type="entry name" value="N-terminal nucleophile aminohydrolases (Ntn hydrolases)"/>
    <property type="match status" value="1"/>
</dbReference>
<dbReference type="SUPFAM" id="SSF52402">
    <property type="entry name" value="Adenine nucleotide alpha hydrolases-like"/>
    <property type="match status" value="1"/>
</dbReference>
<keyword evidence="6" id="KW-1185">Reference proteome</keyword>
<name>A0A246K5G2_9SPHN</name>
<dbReference type="OrthoDB" id="7053173at2"/>
<feature type="domain" description="Asparagine synthetase" evidence="4">
    <location>
        <begin position="406"/>
        <end position="517"/>
    </location>
</feature>
<organism evidence="5 6">
    <name type="scientific">Sphingopyxis witflariensis</name>
    <dbReference type="NCBI Taxonomy" id="173675"/>
    <lineage>
        <taxon>Bacteria</taxon>
        <taxon>Pseudomonadati</taxon>
        <taxon>Pseudomonadota</taxon>
        <taxon>Alphaproteobacteria</taxon>
        <taxon>Sphingomonadales</taxon>
        <taxon>Sphingomonadaceae</taxon>
        <taxon>Sphingopyxis</taxon>
    </lineage>
</organism>
<dbReference type="EMBL" id="NISJ01000001">
    <property type="protein sequence ID" value="OWR01249.1"/>
    <property type="molecule type" value="Genomic_DNA"/>
</dbReference>
<dbReference type="PANTHER" id="PTHR43284">
    <property type="entry name" value="ASPARAGINE SYNTHETASE (GLUTAMINE-HYDROLYZING)"/>
    <property type="match status" value="1"/>
</dbReference>
<protein>
    <recommendedName>
        <fullName evidence="2">asparagine synthase (glutamine-hydrolyzing)</fullName>
        <ecNumber evidence="2">6.3.5.4</ecNumber>
    </recommendedName>
</protein>
<evidence type="ECO:0000256" key="3">
    <source>
        <dbReference type="ARBA" id="ARBA00048741"/>
    </source>
</evidence>
<dbReference type="Proteomes" id="UP000197097">
    <property type="component" value="Unassembled WGS sequence"/>
</dbReference>
<feature type="domain" description="Asparagine synthetase" evidence="4">
    <location>
        <begin position="157"/>
        <end position="307"/>
    </location>
</feature>
<sequence length="523" mass="57312">MIGHLFKKGRPSVRVRKWTGTRGSALAANNGQSLLGDYWGGYVFVHVDDGRTAHVLRDPSGLLPCYVRRGRDRVVLAGDITDLASPGPRQVNFHEIARILASGDARGRITCIVDVEELIAGECLTVEKEELRVEQWWTPWDHVAPRHLDIEEAAAQLRETIADCVGAWASCFSSILLGLSGGLDSSIVAAAATPRAGRLTALTLVSPGFTGDERPYARAAANSLGINLRDAGFDLADIDVGRAVTPQHPWPISPIFKQAVAAIHRTMELELAVDAHFSGNGGDGIFCSIRSVVPLLDRFLSEGPRLPLAATIRDMTTLTGADVLTVLRRSWARYRRSGGLHEPRFNGYGLAVDLLPKISARGFTHPWLAAPVDALPGKSVHVAFLMRAQKSIELYPRRRAPPHIAPLQSQPIIELCLSIPTWNWIADGSDRAVARKAFRDLLPKPIIDRTQKGGPGEFHLSIYRLQREHLHALLREGVLAASGIIDTSILDEPEDPSWRGNAREQRILALAAAESWARRWSFA</sequence>
<dbReference type="EC" id="6.3.5.4" evidence="2"/>
<evidence type="ECO:0000256" key="1">
    <source>
        <dbReference type="ARBA" id="ARBA00005187"/>
    </source>
</evidence>
<dbReference type="Gene3D" id="3.40.50.620">
    <property type="entry name" value="HUPs"/>
    <property type="match status" value="1"/>
</dbReference>
<comment type="catalytic activity">
    <reaction evidence="3">
        <text>L-aspartate + L-glutamine + ATP + H2O = L-asparagine + L-glutamate + AMP + diphosphate + H(+)</text>
        <dbReference type="Rhea" id="RHEA:12228"/>
        <dbReference type="ChEBI" id="CHEBI:15377"/>
        <dbReference type="ChEBI" id="CHEBI:15378"/>
        <dbReference type="ChEBI" id="CHEBI:29985"/>
        <dbReference type="ChEBI" id="CHEBI:29991"/>
        <dbReference type="ChEBI" id="CHEBI:30616"/>
        <dbReference type="ChEBI" id="CHEBI:33019"/>
        <dbReference type="ChEBI" id="CHEBI:58048"/>
        <dbReference type="ChEBI" id="CHEBI:58359"/>
        <dbReference type="ChEBI" id="CHEBI:456215"/>
        <dbReference type="EC" id="6.3.5.4"/>
    </reaction>
</comment>
<evidence type="ECO:0000259" key="4">
    <source>
        <dbReference type="Pfam" id="PF00733"/>
    </source>
</evidence>
<dbReference type="InterPro" id="IPR051786">
    <property type="entry name" value="ASN_synthetase/amidase"/>
</dbReference>
<dbReference type="InterPro" id="IPR029055">
    <property type="entry name" value="Ntn_hydrolases_N"/>
</dbReference>